<protein>
    <submittedName>
        <fullName evidence="1">Uncharacterized protein</fullName>
    </submittedName>
</protein>
<keyword evidence="1" id="KW-0614">Plasmid</keyword>
<name>V5YNR2_9BURK</name>
<organism evidence="1">
    <name type="scientific">Burkholderia sp. M701</name>
    <dbReference type="NCBI Taxonomy" id="326454"/>
    <lineage>
        <taxon>Bacteria</taxon>
        <taxon>Pseudomonadati</taxon>
        <taxon>Pseudomonadota</taxon>
        <taxon>Betaproteobacteria</taxon>
        <taxon>Burkholderiales</taxon>
        <taxon>Burkholderiaceae</taxon>
        <taxon>Burkholderia</taxon>
    </lineage>
</organism>
<accession>V5YNR2</accession>
<dbReference type="AlphaFoldDB" id="V5YNR2"/>
<reference evidence="1" key="1">
    <citation type="journal article" date="2014" name="Microbiology">
        <title>A 2,4-dichlorophenoxyacetic acid degradation plasmid pM7012 discloses distribution of an unclassified megaplasmid group across bacterial species.</title>
        <authorList>
            <person name="Sakai Y."/>
            <person name="Ogawa N."/>
            <person name="Shimomura Y."/>
            <person name="Fujii T."/>
        </authorList>
    </citation>
    <scope>NUCLEOTIDE SEQUENCE</scope>
    <source>
        <strain evidence="1">M701</strain>
    </source>
</reference>
<evidence type="ECO:0000313" key="1">
    <source>
        <dbReference type="EMBL" id="BAO19235.1"/>
    </source>
</evidence>
<geneLocation type="plasmid" evidence="1">
    <name>pM7012</name>
</geneLocation>
<dbReference type="EMBL" id="AB853026">
    <property type="protein sequence ID" value="BAO19235.1"/>
    <property type="molecule type" value="Genomic_DNA"/>
</dbReference>
<sequence>MWCYWREGAYFRRDHASVFRIHDEHDTPVSSYWLASPPWFGDPAEDAAILRRRFKTPEAAMAFSDRTWKEGFNNQS</sequence>
<reference evidence="1" key="2">
    <citation type="submission" date="2024-06" db="EMBL/GenBank/DDBJ databases">
        <authorList>
            <person name="Sakai Y."/>
            <person name="Fujii T."/>
        </authorList>
    </citation>
    <scope>NUCLEOTIDE SEQUENCE</scope>
    <source>
        <strain evidence="1">M701</strain>
        <plasmid evidence="1">pM7012</plasmid>
    </source>
</reference>
<proteinExistence type="predicted"/>